<feature type="region of interest" description="Disordered" evidence="1">
    <location>
        <begin position="22"/>
        <end position="73"/>
    </location>
</feature>
<protein>
    <submittedName>
        <fullName evidence="2">Uncharacterized protein</fullName>
    </submittedName>
</protein>
<name>A0A8X7CK13_9ARAC</name>
<evidence type="ECO:0000256" key="1">
    <source>
        <dbReference type="SAM" id="MobiDB-lite"/>
    </source>
</evidence>
<evidence type="ECO:0000313" key="3">
    <source>
        <dbReference type="Proteomes" id="UP000886998"/>
    </source>
</evidence>
<accession>A0A8X7CK13</accession>
<proteinExistence type="predicted"/>
<dbReference type="AlphaFoldDB" id="A0A8X7CK13"/>
<dbReference type="Proteomes" id="UP000886998">
    <property type="component" value="Unassembled WGS sequence"/>
</dbReference>
<gene>
    <name evidence="2" type="ORF">TNIN_29341</name>
</gene>
<reference evidence="2" key="1">
    <citation type="submission" date="2020-08" db="EMBL/GenBank/DDBJ databases">
        <title>Multicomponent nature underlies the extraordinary mechanical properties of spider dragline silk.</title>
        <authorList>
            <person name="Kono N."/>
            <person name="Nakamura H."/>
            <person name="Mori M."/>
            <person name="Yoshida Y."/>
            <person name="Ohtoshi R."/>
            <person name="Malay A.D."/>
            <person name="Moran D.A.P."/>
            <person name="Tomita M."/>
            <person name="Numata K."/>
            <person name="Arakawa K."/>
        </authorList>
    </citation>
    <scope>NUCLEOTIDE SEQUENCE</scope>
</reference>
<keyword evidence="3" id="KW-1185">Reference proteome</keyword>
<comment type="caution">
    <text evidence="2">The sequence shown here is derived from an EMBL/GenBank/DDBJ whole genome shotgun (WGS) entry which is preliminary data.</text>
</comment>
<evidence type="ECO:0000313" key="2">
    <source>
        <dbReference type="EMBL" id="GFY70191.1"/>
    </source>
</evidence>
<feature type="compositionally biased region" description="Basic and acidic residues" evidence="1">
    <location>
        <begin position="35"/>
        <end position="53"/>
    </location>
</feature>
<dbReference type="EMBL" id="BMAV01018080">
    <property type="protein sequence ID" value="GFY70191.1"/>
    <property type="molecule type" value="Genomic_DNA"/>
</dbReference>
<sequence length="128" mass="14912">MGPILVFFLIRKFKILKAKKVPEKQKQINPKCHPKGKEGTGKKSQKNIEENGKMKLPKKKVKENQTDENGTFKGVENFKKQEEKSIVYKRCKEGFGEVEKRDVSKMSTPFKNGFWKDKEKVAYSYNPQ</sequence>
<organism evidence="2 3">
    <name type="scientific">Trichonephila inaurata madagascariensis</name>
    <dbReference type="NCBI Taxonomy" id="2747483"/>
    <lineage>
        <taxon>Eukaryota</taxon>
        <taxon>Metazoa</taxon>
        <taxon>Ecdysozoa</taxon>
        <taxon>Arthropoda</taxon>
        <taxon>Chelicerata</taxon>
        <taxon>Arachnida</taxon>
        <taxon>Araneae</taxon>
        <taxon>Araneomorphae</taxon>
        <taxon>Entelegynae</taxon>
        <taxon>Araneoidea</taxon>
        <taxon>Nephilidae</taxon>
        <taxon>Trichonephila</taxon>
        <taxon>Trichonephila inaurata</taxon>
    </lineage>
</organism>